<dbReference type="InterPro" id="IPR039762">
    <property type="entry name" value="Nmd2/UPF2"/>
</dbReference>
<dbReference type="AlphaFoldDB" id="A0A9J6CNH8"/>
<dbReference type="InterPro" id="IPR003890">
    <property type="entry name" value="MIF4G-like_typ-3"/>
</dbReference>
<feature type="compositionally biased region" description="Basic residues" evidence="3">
    <location>
        <begin position="1128"/>
        <end position="1139"/>
    </location>
</feature>
<comment type="caution">
    <text evidence="5">The sequence shown here is derived from an EMBL/GenBank/DDBJ whole genome shotgun (WGS) entry which is preliminary data.</text>
</comment>
<dbReference type="Gene3D" id="4.10.80.160">
    <property type="match status" value="1"/>
</dbReference>
<feature type="region of interest" description="Disordered" evidence="3">
    <location>
        <begin position="1112"/>
        <end position="1146"/>
    </location>
</feature>
<dbReference type="PANTHER" id="PTHR12839">
    <property type="entry name" value="NONSENSE-MEDIATED MRNA DECAY PROTEIN 2 UP-FRAMESHIFT SUPPRESSOR 2"/>
    <property type="match status" value="1"/>
</dbReference>
<feature type="region of interest" description="Disordered" evidence="3">
    <location>
        <begin position="942"/>
        <end position="995"/>
    </location>
</feature>
<dbReference type="SUPFAM" id="SSF48371">
    <property type="entry name" value="ARM repeat"/>
    <property type="match status" value="3"/>
</dbReference>
<dbReference type="SMART" id="SM00543">
    <property type="entry name" value="MIF4G"/>
    <property type="match status" value="3"/>
</dbReference>
<evidence type="ECO:0000256" key="2">
    <source>
        <dbReference type="ARBA" id="ARBA00022490"/>
    </source>
</evidence>
<feature type="compositionally biased region" description="Basic and acidic residues" evidence="3">
    <location>
        <begin position="983"/>
        <end position="995"/>
    </location>
</feature>
<feature type="compositionally biased region" description="Basic and acidic residues" evidence="3">
    <location>
        <begin position="422"/>
        <end position="437"/>
    </location>
</feature>
<dbReference type="InterPro" id="IPR016024">
    <property type="entry name" value="ARM-type_fold"/>
</dbReference>
<evidence type="ECO:0000256" key="3">
    <source>
        <dbReference type="SAM" id="MobiDB-lite"/>
    </source>
</evidence>
<evidence type="ECO:0000313" key="6">
    <source>
        <dbReference type="Proteomes" id="UP001107558"/>
    </source>
</evidence>
<feature type="region of interest" description="Disordered" evidence="3">
    <location>
        <begin position="270"/>
        <end position="292"/>
    </location>
</feature>
<dbReference type="Pfam" id="PF04050">
    <property type="entry name" value="Upf2"/>
    <property type="match status" value="1"/>
</dbReference>
<feature type="region of interest" description="Disordered" evidence="3">
    <location>
        <begin position="422"/>
        <end position="456"/>
    </location>
</feature>
<dbReference type="OrthoDB" id="27832at2759"/>
<feature type="domain" description="MIF4G" evidence="4">
    <location>
        <begin position="679"/>
        <end position="897"/>
    </location>
</feature>
<dbReference type="EMBL" id="JADBJN010000001">
    <property type="protein sequence ID" value="KAG5683793.1"/>
    <property type="molecule type" value="Genomic_DNA"/>
</dbReference>
<feature type="compositionally biased region" description="Acidic residues" evidence="3">
    <location>
        <begin position="961"/>
        <end position="981"/>
    </location>
</feature>
<dbReference type="GO" id="GO:0000184">
    <property type="term" value="P:nuclear-transcribed mRNA catabolic process, nonsense-mediated decay"/>
    <property type="evidence" value="ECO:0007669"/>
    <property type="project" value="InterPro"/>
</dbReference>
<accession>A0A9J6CNH8</accession>
<feature type="domain" description="MIF4G" evidence="4">
    <location>
        <begin position="474"/>
        <end position="663"/>
    </location>
</feature>
<evidence type="ECO:0000256" key="1">
    <source>
        <dbReference type="ARBA" id="ARBA00004496"/>
    </source>
</evidence>
<dbReference type="Proteomes" id="UP001107558">
    <property type="component" value="Chromosome 1"/>
</dbReference>
<keyword evidence="6" id="KW-1185">Reference proteome</keyword>
<name>A0A9J6CNH8_POLVA</name>
<evidence type="ECO:0000259" key="4">
    <source>
        <dbReference type="SMART" id="SM00543"/>
    </source>
</evidence>
<dbReference type="InterPro" id="IPR007193">
    <property type="entry name" value="Upf2/Nmd2_C"/>
</dbReference>
<feature type="compositionally biased region" description="Acidic residues" evidence="3">
    <location>
        <begin position="942"/>
        <end position="952"/>
    </location>
</feature>
<keyword evidence="2" id="KW-0963">Cytoplasm</keyword>
<proteinExistence type="predicted"/>
<protein>
    <recommendedName>
        <fullName evidence="4">MIF4G domain-containing protein</fullName>
    </recommendedName>
</protein>
<sequence>MSEENKEVIVDNTTVEDSAAEEEQERAELQKYIEELNEKLKTKNELRDKNVNRVLPADNYFFKLDSSLKKNTAFVKKLKQFTAAQLDALLKDMSGLNLTKYISEVSAALLEAKLKMTDIPAVIILCSQLHQIYGDFSQQFFESWQKNLTIKPGEKIQNISKLRVDLRFYCEIVSVGIFTNKMGLPLLGSILTNLITQDKEEHMNLSIILSFCKHCGEEYAGLTPRKILLLSKKYDIQLPSSTLLPPDKQQNLKNLLRDYHQTLCKHLKSEHKELQSAERGKKKAMEARGEISNEKREQLELLQSNYEKLLQSTTTLSDLLNENMPELPKEPEIQNEGNVIELSEDLNDVQLDPWGDEDTKSFYVDLPDLRQFLPNFHGRKESSEPLPEVEQVTEAALDEENPAEPELNVEEEAMLKEIELEATKPDGEKSAIEKPPEETENIEADTTSTSEEKPAITEKSIPEKTQILGKHHLENFLANLPNCVNRELIDSAAIDFLLNFNNKPNRKRLIKALFNVHRTRLDLLPLLARFCAIINLVTSDVAQELSQMLKVDFKFHVKKRDQINIESKIKAVRYIGEMTKFALYPRLEALMCLKLLLSNFQHHHIEMTCSFLEVCGMYLYNCKDSRLRTSALLEQMMRLKKAMTLDTRHATQIENCYYLVKPPEGGIKVKQKIRTPIQMYIRYLIFEELHKGNVEKIVKYLRKLNWDDSEVSDYVIKCLTKAYTFRWHLIRSLADVVSALSSYQEKAVTRVIDGVFEDIRAGLEIHSPKLAQRRIAMAKYLGELYIYRLVDSQNVFNTLYSIISYGVTWNHEIFSPVDPPESMFRLKLACTMLDTCGAYFQSLSSKKKLDCYLVFLQNYYWFKKSHPVFKSTAESGDLFPFLIEHMYKECLHNLRPKLKLYKSYEKAQEEIEKLKQQLYPNLGEGESDGKLLNTIIENESDYTSEAVMESDDEIKPRTEVDDFQEEDDNEEVKDEEDENSQMDDVKSQENKEKTEEDLQFEAMFDKMAADSYQERIKELPKVTTRDIPVPMSTKAIKKTYEQLQENDDKQETNAVPFVLMVRNSKSGKQQFKNFVAPPDSDLAMNLKMQEQKIREEHERVKRLTLNITERLEEEDYQESLQKSPAINRRPKVQKFKHQKGVPDIDF</sequence>
<gene>
    <name evidence="5" type="ORF">PVAND_013057</name>
</gene>
<dbReference type="GO" id="GO:0035145">
    <property type="term" value="C:exon-exon junction complex"/>
    <property type="evidence" value="ECO:0007669"/>
    <property type="project" value="TreeGrafter"/>
</dbReference>
<dbReference type="FunFam" id="1.25.40.180:FF:000014">
    <property type="entry name" value="Putative regulator of nonsense transcripts 2"/>
    <property type="match status" value="1"/>
</dbReference>
<reference evidence="5" key="1">
    <citation type="submission" date="2021-03" db="EMBL/GenBank/DDBJ databases">
        <title>Chromosome level genome of the anhydrobiotic midge Polypedilum vanderplanki.</title>
        <authorList>
            <person name="Yoshida Y."/>
            <person name="Kikawada T."/>
            <person name="Gusev O."/>
        </authorList>
    </citation>
    <scope>NUCLEOTIDE SEQUENCE</scope>
    <source>
        <strain evidence="5">NIAS01</strain>
        <tissue evidence="5">Whole body or cell culture</tissue>
    </source>
</reference>
<dbReference type="GO" id="GO:0005737">
    <property type="term" value="C:cytoplasm"/>
    <property type="evidence" value="ECO:0007669"/>
    <property type="project" value="UniProtKB-SubCell"/>
</dbReference>
<dbReference type="Gene3D" id="1.25.40.180">
    <property type="match status" value="3"/>
</dbReference>
<dbReference type="GO" id="GO:0003723">
    <property type="term" value="F:RNA binding"/>
    <property type="evidence" value="ECO:0007669"/>
    <property type="project" value="InterPro"/>
</dbReference>
<feature type="domain" description="MIF4G" evidence="4">
    <location>
        <begin position="68"/>
        <end position="270"/>
    </location>
</feature>
<feature type="region of interest" description="Disordered" evidence="3">
    <location>
        <begin position="1"/>
        <end position="23"/>
    </location>
</feature>
<dbReference type="Pfam" id="PF02854">
    <property type="entry name" value="MIF4G"/>
    <property type="match status" value="3"/>
</dbReference>
<evidence type="ECO:0000313" key="5">
    <source>
        <dbReference type="EMBL" id="KAG5683793.1"/>
    </source>
</evidence>
<comment type="subcellular location">
    <subcellularLocation>
        <location evidence="1">Cytoplasm</location>
    </subcellularLocation>
</comment>
<organism evidence="5 6">
    <name type="scientific">Polypedilum vanderplanki</name>
    <name type="common">Sleeping chironomid midge</name>
    <dbReference type="NCBI Taxonomy" id="319348"/>
    <lineage>
        <taxon>Eukaryota</taxon>
        <taxon>Metazoa</taxon>
        <taxon>Ecdysozoa</taxon>
        <taxon>Arthropoda</taxon>
        <taxon>Hexapoda</taxon>
        <taxon>Insecta</taxon>
        <taxon>Pterygota</taxon>
        <taxon>Neoptera</taxon>
        <taxon>Endopterygota</taxon>
        <taxon>Diptera</taxon>
        <taxon>Nematocera</taxon>
        <taxon>Chironomoidea</taxon>
        <taxon>Chironomidae</taxon>
        <taxon>Chironominae</taxon>
        <taxon>Polypedilum</taxon>
        <taxon>Polypedilum</taxon>
    </lineage>
</organism>
<dbReference type="PANTHER" id="PTHR12839:SF7">
    <property type="entry name" value="REGULATOR OF NONSENSE TRANSCRIPTS 2"/>
    <property type="match status" value="1"/>
</dbReference>